<feature type="compositionally biased region" description="Low complexity" evidence="3">
    <location>
        <begin position="37"/>
        <end position="46"/>
    </location>
</feature>
<dbReference type="Gene3D" id="3.40.50.300">
    <property type="entry name" value="P-loop containing nucleotide triphosphate hydrolases"/>
    <property type="match status" value="2"/>
</dbReference>
<dbReference type="GO" id="GO:0032259">
    <property type="term" value="P:methylation"/>
    <property type="evidence" value="ECO:0007669"/>
    <property type="project" value="InterPro"/>
</dbReference>
<accession>A0A1V2L184</accession>
<dbReference type="InterPro" id="IPR014001">
    <property type="entry name" value="Helicase_ATP-bd"/>
</dbReference>
<dbReference type="SMART" id="SM00490">
    <property type="entry name" value="HELICc"/>
    <property type="match status" value="1"/>
</dbReference>
<dbReference type="SMART" id="SM00487">
    <property type="entry name" value="DEXDc"/>
    <property type="match status" value="1"/>
</dbReference>
<gene>
    <name evidence="6" type="ORF">BON22_4556</name>
</gene>
<dbReference type="Gene3D" id="3.40.30.10">
    <property type="entry name" value="Glutaredoxin"/>
    <property type="match status" value="1"/>
</dbReference>
<dbReference type="Proteomes" id="UP000189513">
    <property type="component" value="Unassembled WGS sequence"/>
</dbReference>
<dbReference type="SUPFAM" id="SSF52833">
    <property type="entry name" value="Thioredoxin-like"/>
    <property type="match status" value="1"/>
</dbReference>
<feature type="domain" description="Helicase ATP-binding" evidence="4">
    <location>
        <begin position="325"/>
        <end position="506"/>
    </location>
</feature>
<evidence type="ECO:0000256" key="3">
    <source>
        <dbReference type="SAM" id="MobiDB-lite"/>
    </source>
</evidence>
<dbReference type="InterPro" id="IPR027417">
    <property type="entry name" value="P-loop_NTPase"/>
</dbReference>
<keyword evidence="6" id="KW-0378">Hydrolase</keyword>
<sequence length="1196" mass="135940">MLKVRVLYHDVLLTTTPFATSNYSPMAGMDAIKRSSSESPEASSSSRAKKKAKFTDPKTHWPEWLKELDKIHFRLNSYFTFISSRKHIVPKFETLRDPVEKVICRKLTHEDVAKLVVLLPDDILFKYVDEAQLTTEAKEFKWGKGHIQKDIDMFTLRDMELTEQVLVFEFVDGNLSKTKTKSTFYTEMKLPTYTPESMKKLIAKRDKKFAAAANDFLLRCVEDGVEDPEQLLKDKAQMFVPRKRDYVDPIEQMVANRRLDPGEERPPIPVMIERIKTTNYKNQIAGSFVIPERKAKYEELEFELSDNLQSALEIPGFYSHQAQALNAISSGDNVIISTSTSSGKSLIYQIPVLHQLESADKTTSMYIFPTKALAQDQKRSFQNLMNKMSLNAFVDTFDGDTEPEKRSQIRNNARVIFTNPDMLHTSVLPNHQSWRHFLANLKYVVIDELHIYKGLFGSHVALVMRRLRRVCEFLGNHGVQFISCSATLKDPVKHMNAIFGVEVEDIVHIHEDGSPSGQKHMVVWNPPYINSADLSAGRENFIAETAKILVQLVLNNVRTIAFCYVRRVCELLMKEVRNRFLEINQPDLVSQVMSYRGGYSASDRRQIEQEMFHGNLSAIISTNALELGIDIGGLDSVLMCGFPLSLSNFHQQSGRAGRRNKDSLTLVVGSDSPVDQHYMKHPEKLLEKEFQDLVLDFDNILVLEGHLQCAAFELPIQPERDSWFFPNMNKALPKLDQDDEGYHTANRYLPWPSKHVSIRGIEEDQYAVVDITNNRNIVIEEIEASRTSFTLYEGGIFIHQGYPYLVREFNTDDHYAKVERVDVDWVTSQRDFTDVDPTEIEMVRSIENTDVPVYFGKILTTITVFGFYKVDKHKRILDAVEVHNPPVLIHSKGFWIDIPSRALDILTYKNLNAAGGIHAAQHAIMGMLPLVIVSGTDEIHTECKAPEKEFAERQTKRKRPARLIFHDAKGGKHGSGLSIKAFDNIHTILEDALTRVQECPCEWGCPDCVAAAFCKENSLVLSKPAALVILNVVLGKEFDLDTIPDGPEPNMPEISIETIVPAGLPVKFSPDVQIIDVRKAEKPLVKIEDTGVEISKVETVKGSSVQVSLTLYAKEGCSLCDKAKVVLKDVLESGQLQNKVQFTNVDITDPLNKQWWEAYCFDVPVIHIDRFNQKDPVKMMHYLDKEEVIEELNKSV</sequence>
<protein>
    <submittedName>
        <fullName evidence="6">Putative ATP-dependent helicase HRQ1</fullName>
    </submittedName>
</protein>
<dbReference type="AlphaFoldDB" id="A0A1V2L184"/>
<dbReference type="EMBL" id="MPUK01000010">
    <property type="protein sequence ID" value="ONH65679.1"/>
    <property type="molecule type" value="Genomic_DNA"/>
</dbReference>
<dbReference type="InterPro" id="IPR036249">
    <property type="entry name" value="Thioredoxin-like_sf"/>
</dbReference>
<dbReference type="InterPro" id="IPR055227">
    <property type="entry name" value="HRQ1_WHD"/>
</dbReference>
<keyword evidence="1" id="KW-0547">Nucleotide-binding</keyword>
<dbReference type="CDD" id="cd18797">
    <property type="entry name" value="SF2_C_Hrq"/>
    <property type="match status" value="1"/>
</dbReference>
<dbReference type="PANTHER" id="PTHR47957">
    <property type="entry name" value="ATP-DEPENDENT HELICASE HRQ1"/>
    <property type="match status" value="1"/>
</dbReference>
<evidence type="ECO:0000259" key="5">
    <source>
        <dbReference type="PROSITE" id="PS51194"/>
    </source>
</evidence>
<keyword evidence="6" id="KW-0347">Helicase</keyword>
<dbReference type="PANTHER" id="PTHR47957:SF3">
    <property type="entry name" value="ATP-DEPENDENT HELICASE HRQ1"/>
    <property type="match status" value="1"/>
</dbReference>
<dbReference type="GO" id="GO:0043138">
    <property type="term" value="F:3'-5' DNA helicase activity"/>
    <property type="evidence" value="ECO:0007669"/>
    <property type="project" value="TreeGrafter"/>
</dbReference>
<dbReference type="SUPFAM" id="SSF52540">
    <property type="entry name" value="P-loop containing nucleoside triphosphate hydrolases"/>
    <property type="match status" value="1"/>
</dbReference>
<evidence type="ECO:0000313" key="7">
    <source>
        <dbReference type="Proteomes" id="UP000189513"/>
    </source>
</evidence>
<keyword evidence="2" id="KW-0067">ATP-binding</keyword>
<reference evidence="7" key="1">
    <citation type="journal article" date="2017" name="Genome Announc.">
        <title>Genome sequences of Cyberlindnera fabianii 65, Pichia kudriavzevii 129, and Saccharomyces cerevisiae 131 isolated from fermented masau fruits in Zimbabwe.</title>
        <authorList>
            <person name="van Rijswijck I.M.H."/>
            <person name="Derks M.F.L."/>
            <person name="Abee T."/>
            <person name="de Ridder D."/>
            <person name="Smid E.J."/>
        </authorList>
    </citation>
    <scope>NUCLEOTIDE SEQUENCE [LARGE SCALE GENOMIC DNA]</scope>
    <source>
        <strain evidence="7">65</strain>
    </source>
</reference>
<comment type="caution">
    <text evidence="6">The sequence shown here is derived from an EMBL/GenBank/DDBJ whole genome shotgun (WGS) entry which is preliminary data.</text>
</comment>
<dbReference type="GO" id="GO:0005524">
    <property type="term" value="F:ATP binding"/>
    <property type="evidence" value="ECO:0007669"/>
    <property type="project" value="UniProtKB-KW"/>
</dbReference>
<dbReference type="Pfam" id="PF05768">
    <property type="entry name" value="Glrx-like"/>
    <property type="match status" value="1"/>
</dbReference>
<dbReference type="GO" id="GO:0005634">
    <property type="term" value="C:nucleus"/>
    <property type="evidence" value="ECO:0007669"/>
    <property type="project" value="TreeGrafter"/>
</dbReference>
<dbReference type="FunFam" id="3.40.50.300:FF:001137">
    <property type="entry name" value="DEAD/DEAH box helicase"/>
    <property type="match status" value="1"/>
</dbReference>
<dbReference type="PROSITE" id="PS51194">
    <property type="entry name" value="HELICASE_CTER"/>
    <property type="match status" value="1"/>
</dbReference>
<dbReference type="InterPro" id="IPR001650">
    <property type="entry name" value="Helicase_C-like"/>
</dbReference>
<dbReference type="GO" id="GO:0008168">
    <property type="term" value="F:methyltransferase activity"/>
    <property type="evidence" value="ECO:0007669"/>
    <property type="project" value="InterPro"/>
</dbReference>
<dbReference type="InterPro" id="IPR008554">
    <property type="entry name" value="Glutaredoxin-like"/>
</dbReference>
<dbReference type="Pfam" id="PF22982">
    <property type="entry name" value="WHD_HRQ1"/>
    <property type="match status" value="1"/>
</dbReference>
<evidence type="ECO:0000256" key="1">
    <source>
        <dbReference type="ARBA" id="ARBA00022741"/>
    </source>
</evidence>
<dbReference type="OMA" id="GAVHLHQ"/>
<proteinExistence type="predicted"/>
<dbReference type="Pfam" id="PF00270">
    <property type="entry name" value="DEAD"/>
    <property type="match status" value="1"/>
</dbReference>
<organism evidence="6 7">
    <name type="scientific">Cyberlindnera fabianii</name>
    <name type="common">Yeast</name>
    <name type="synonym">Hansenula fabianii</name>
    <dbReference type="NCBI Taxonomy" id="36022"/>
    <lineage>
        <taxon>Eukaryota</taxon>
        <taxon>Fungi</taxon>
        <taxon>Dikarya</taxon>
        <taxon>Ascomycota</taxon>
        <taxon>Saccharomycotina</taxon>
        <taxon>Saccharomycetes</taxon>
        <taxon>Phaffomycetales</taxon>
        <taxon>Phaffomycetaceae</taxon>
        <taxon>Cyberlindnera</taxon>
    </lineage>
</organism>
<dbReference type="PROSITE" id="PS51192">
    <property type="entry name" value="HELICASE_ATP_BIND_1"/>
    <property type="match status" value="1"/>
</dbReference>
<dbReference type="GO" id="GO:0036297">
    <property type="term" value="P:interstrand cross-link repair"/>
    <property type="evidence" value="ECO:0007669"/>
    <property type="project" value="TreeGrafter"/>
</dbReference>
<dbReference type="Pfam" id="PF00271">
    <property type="entry name" value="Helicase_C"/>
    <property type="match status" value="1"/>
</dbReference>
<evidence type="ECO:0000259" key="4">
    <source>
        <dbReference type="PROSITE" id="PS51192"/>
    </source>
</evidence>
<dbReference type="InterPro" id="IPR011545">
    <property type="entry name" value="DEAD/DEAH_box_helicase_dom"/>
</dbReference>
<evidence type="ECO:0000313" key="6">
    <source>
        <dbReference type="EMBL" id="ONH65679.1"/>
    </source>
</evidence>
<dbReference type="CDD" id="cd17923">
    <property type="entry name" value="DEXHc_Hrq1-like"/>
    <property type="match status" value="1"/>
</dbReference>
<keyword evidence="7" id="KW-1185">Reference proteome</keyword>
<dbReference type="Pfam" id="PF09369">
    <property type="entry name" value="MZB"/>
    <property type="match status" value="1"/>
</dbReference>
<feature type="region of interest" description="Disordered" evidence="3">
    <location>
        <begin position="32"/>
        <end position="54"/>
    </location>
</feature>
<dbReference type="VEuPathDB" id="FungiDB:BON22_4556"/>
<evidence type="ECO:0000256" key="2">
    <source>
        <dbReference type="ARBA" id="ARBA00022840"/>
    </source>
</evidence>
<dbReference type="PROSITE" id="PS00092">
    <property type="entry name" value="N6_MTASE"/>
    <property type="match status" value="1"/>
</dbReference>
<feature type="domain" description="Helicase C-terminal" evidence="5">
    <location>
        <begin position="548"/>
        <end position="701"/>
    </location>
</feature>
<dbReference type="GO" id="GO:0003676">
    <property type="term" value="F:nucleic acid binding"/>
    <property type="evidence" value="ECO:0007669"/>
    <property type="project" value="InterPro"/>
</dbReference>
<dbReference type="InterPro" id="IPR002052">
    <property type="entry name" value="DNA_methylase_N6_adenine_CS"/>
</dbReference>
<dbReference type="InterPro" id="IPR018973">
    <property type="entry name" value="MZB"/>
</dbReference>
<dbReference type="GO" id="GO:0006289">
    <property type="term" value="P:nucleotide-excision repair"/>
    <property type="evidence" value="ECO:0007669"/>
    <property type="project" value="TreeGrafter"/>
</dbReference>
<name>A0A1V2L184_CYBFA</name>